<evidence type="ECO:0000313" key="2">
    <source>
        <dbReference type="EMBL" id="KAJ0389221.1"/>
    </source>
</evidence>
<feature type="region of interest" description="Disordered" evidence="1">
    <location>
        <begin position="50"/>
        <end position="81"/>
    </location>
</feature>
<reference evidence="2" key="1">
    <citation type="submission" date="2021-12" db="EMBL/GenBank/DDBJ databases">
        <title>Prjna785345.</title>
        <authorList>
            <person name="Rujirawat T."/>
            <person name="Krajaejun T."/>
        </authorList>
    </citation>
    <scope>NUCLEOTIDE SEQUENCE</scope>
    <source>
        <strain evidence="2">Pi057C3</strain>
    </source>
</reference>
<protein>
    <submittedName>
        <fullName evidence="2">Uncharacterized protein</fullName>
    </submittedName>
</protein>
<evidence type="ECO:0000313" key="3">
    <source>
        <dbReference type="Proteomes" id="UP001209570"/>
    </source>
</evidence>
<comment type="caution">
    <text evidence="2">The sequence shown here is derived from an EMBL/GenBank/DDBJ whole genome shotgun (WGS) entry which is preliminary data.</text>
</comment>
<dbReference type="Proteomes" id="UP001209570">
    <property type="component" value="Unassembled WGS sequence"/>
</dbReference>
<organism evidence="2 3">
    <name type="scientific">Pythium insidiosum</name>
    <name type="common">Pythiosis disease agent</name>
    <dbReference type="NCBI Taxonomy" id="114742"/>
    <lineage>
        <taxon>Eukaryota</taxon>
        <taxon>Sar</taxon>
        <taxon>Stramenopiles</taxon>
        <taxon>Oomycota</taxon>
        <taxon>Peronosporomycetes</taxon>
        <taxon>Pythiales</taxon>
        <taxon>Pythiaceae</taxon>
        <taxon>Pythium</taxon>
    </lineage>
</organism>
<proteinExistence type="predicted"/>
<evidence type="ECO:0000256" key="1">
    <source>
        <dbReference type="SAM" id="MobiDB-lite"/>
    </source>
</evidence>
<dbReference type="EMBL" id="JAKCXM010004454">
    <property type="protein sequence ID" value="KAJ0389221.1"/>
    <property type="molecule type" value="Genomic_DNA"/>
</dbReference>
<dbReference type="AlphaFoldDB" id="A0AAD5Q3Y3"/>
<name>A0AAD5Q3Y3_PYTIN</name>
<gene>
    <name evidence="2" type="ORF">P43SY_012055</name>
</gene>
<keyword evidence="3" id="KW-1185">Reference proteome</keyword>
<sequence length="180" mass="20331">MKDAEYDAAASAVGRAAAELACKIADADDWTTIEGYVSAIPSRLRNALQPWAVQQRATPRRPPTATDKRSRPPRTTRHQREHRLDEALDHLAATQRATTRGRRAIQRARRRVARVRDALKANDARKRFATHERDVVETILRRAHADAQTPTESPSICPIRRDDVILRCTLSHDAGLHRAR</sequence>
<accession>A0AAD5Q3Y3</accession>
<feature type="compositionally biased region" description="Basic residues" evidence="1">
    <location>
        <begin position="71"/>
        <end position="81"/>
    </location>
</feature>